<dbReference type="EMBL" id="JBDXSU010000009">
    <property type="protein sequence ID" value="MFB5191223.1"/>
    <property type="molecule type" value="Genomic_DNA"/>
</dbReference>
<dbReference type="Proteomes" id="UP001579974">
    <property type="component" value="Unassembled WGS sequence"/>
</dbReference>
<sequence>MSWVYEARLYDSKSVASYVAMCVRDDHLLSGASDLKVQVYRTRKGNYGVRYRKQDSLE</sequence>
<dbReference type="RefSeq" id="WP_275476672.1">
    <property type="nucleotide sequence ID" value="NZ_CP162940.1"/>
</dbReference>
<reference evidence="1 2" key="1">
    <citation type="journal article" date="2024" name="Int. J. Mol. Sci.">
        <title>Exploration of Alicyclobacillus spp. Genome in Search of Antibiotic Resistance.</title>
        <authorList>
            <person name="Bucka-Kolendo J."/>
            <person name="Kiousi D.E."/>
            <person name="Dekowska A."/>
            <person name="Mikolajczuk-Szczyrba A."/>
            <person name="Karadedos D.M."/>
            <person name="Michael P."/>
            <person name="Galanis A."/>
            <person name="Sokolowska B."/>
        </authorList>
    </citation>
    <scope>NUCLEOTIDE SEQUENCE [LARGE SCALE GENOMIC DNA]</scope>
    <source>
        <strain evidence="1 2">KKP 3000</strain>
    </source>
</reference>
<evidence type="ECO:0000313" key="1">
    <source>
        <dbReference type="EMBL" id="MFB5191223.1"/>
    </source>
</evidence>
<proteinExistence type="predicted"/>
<keyword evidence="2" id="KW-1185">Reference proteome</keyword>
<evidence type="ECO:0000313" key="2">
    <source>
        <dbReference type="Proteomes" id="UP001579974"/>
    </source>
</evidence>
<name>A0ABV5AGB3_9BACL</name>
<gene>
    <name evidence="1" type="ORF">KKP3000_004727</name>
</gene>
<comment type="caution">
    <text evidence="1">The sequence shown here is derived from an EMBL/GenBank/DDBJ whole genome shotgun (WGS) entry which is preliminary data.</text>
</comment>
<accession>A0ABV5AGB3</accession>
<protein>
    <submittedName>
        <fullName evidence="1">Uncharacterized protein</fullName>
    </submittedName>
</protein>
<organism evidence="1 2">
    <name type="scientific">Alicyclobacillus fastidiosus</name>
    <dbReference type="NCBI Taxonomy" id="392011"/>
    <lineage>
        <taxon>Bacteria</taxon>
        <taxon>Bacillati</taxon>
        <taxon>Bacillota</taxon>
        <taxon>Bacilli</taxon>
        <taxon>Bacillales</taxon>
        <taxon>Alicyclobacillaceae</taxon>
        <taxon>Alicyclobacillus</taxon>
    </lineage>
</organism>